<keyword evidence="15" id="KW-0732">Signal</keyword>
<accession>A0A7S0HI39</accession>
<protein>
    <recommendedName>
        <fullName evidence="16">Rieske domain-containing protein</fullName>
    </recommendedName>
</protein>
<dbReference type="Pfam" id="PF00355">
    <property type="entry name" value="Rieske"/>
    <property type="match status" value="1"/>
</dbReference>
<feature type="chain" id="PRO_5031269169" description="Rieske domain-containing protein" evidence="15">
    <location>
        <begin position="20"/>
        <end position="538"/>
    </location>
</feature>
<evidence type="ECO:0000256" key="12">
    <source>
        <dbReference type="ARBA" id="ARBA00023014"/>
    </source>
</evidence>
<evidence type="ECO:0000256" key="6">
    <source>
        <dbReference type="ARBA" id="ARBA00022714"/>
    </source>
</evidence>
<keyword evidence="10" id="KW-0560">Oxidoreductase</keyword>
<dbReference type="GO" id="GO:0009507">
    <property type="term" value="C:chloroplast"/>
    <property type="evidence" value="ECO:0007669"/>
    <property type="project" value="UniProtKB-SubCell"/>
</dbReference>
<keyword evidence="7" id="KW-0479">Metal-binding</keyword>
<keyword evidence="8" id="KW-0809">Transit peptide</keyword>
<keyword evidence="4" id="KW-0934">Plastid</keyword>
<sequence>MVRNIAIACALLHISGVACFSFLAPGVMRPAISARSNTLARKPHPQTRSGIFMQSTVQDWIVDNEKDADELQSWDSREKFNFKKQWYPLAATEFLDKKKPHAIQLFGNDLVMWYDGTADKWNVFQDACPHRLAPLSEGRIEEDGTLLCSYHGWRFDSKGKCTQIPQANEKQANALMSSKRACALPFPTMEAQGLLWVWGEQGEPGSDAAIESALKSPNLISELEDPELKGRAQQLTWSVRDMPYGWDFFFENVLDPAHVTVSHHGIVGNRYTSPSFFRMETRRKATAEGGFSHAITFDKTPPLGESSETVQEFLPPTMVRIKSKYANGCQSLLALYATPTKPGYVRHIGCQVLVKGDDGALAPGLGFFALPMPKWLNHVLASLFLHQDMVLLHHQEKILANAGYHNMEGSTERYGEKTCLLQPQDKGVAFFRNWLRVFANGGIPWKEGTSALPPREFDKRKLFDVYNAHTKDCKVCQDAVKNLKIARNVFLGLTFVPVALSHGLVALSSSLFFGLVALGLHKFIKLFYVYEFEHAYND</sequence>
<dbReference type="InterPro" id="IPR050584">
    <property type="entry name" value="Cholesterol_7-desaturase"/>
</dbReference>
<dbReference type="GO" id="GO:0046872">
    <property type="term" value="F:metal ion binding"/>
    <property type="evidence" value="ECO:0007669"/>
    <property type="project" value="UniProtKB-KW"/>
</dbReference>
<evidence type="ECO:0000256" key="13">
    <source>
        <dbReference type="ARBA" id="ARBA00023136"/>
    </source>
</evidence>
<evidence type="ECO:0000256" key="8">
    <source>
        <dbReference type="ARBA" id="ARBA00022946"/>
    </source>
</evidence>
<dbReference type="AlphaFoldDB" id="A0A7S0HI39"/>
<evidence type="ECO:0000256" key="14">
    <source>
        <dbReference type="SAM" id="Phobius"/>
    </source>
</evidence>
<dbReference type="Gene3D" id="3.90.380.10">
    <property type="entry name" value="Naphthalene 1,2-dioxygenase Alpha Subunit, Chain A, domain 1"/>
    <property type="match status" value="1"/>
</dbReference>
<dbReference type="Pfam" id="PF08417">
    <property type="entry name" value="PaO"/>
    <property type="match status" value="1"/>
</dbReference>
<dbReference type="PROSITE" id="PS51296">
    <property type="entry name" value="RIESKE"/>
    <property type="match status" value="1"/>
</dbReference>
<dbReference type="PROSITE" id="PS51257">
    <property type="entry name" value="PROKAR_LIPOPROTEIN"/>
    <property type="match status" value="1"/>
</dbReference>
<evidence type="ECO:0000256" key="5">
    <source>
        <dbReference type="ARBA" id="ARBA00022692"/>
    </source>
</evidence>
<evidence type="ECO:0000256" key="15">
    <source>
        <dbReference type="SAM" id="SignalP"/>
    </source>
</evidence>
<dbReference type="SUPFAM" id="SSF50022">
    <property type="entry name" value="ISP domain"/>
    <property type="match status" value="1"/>
</dbReference>
<keyword evidence="6" id="KW-0001">2Fe-2S</keyword>
<feature type="domain" description="Rieske" evidence="16">
    <location>
        <begin position="86"/>
        <end position="197"/>
    </location>
</feature>
<dbReference type="InterPro" id="IPR017941">
    <property type="entry name" value="Rieske_2Fe-2S"/>
</dbReference>
<dbReference type="GO" id="GO:0016020">
    <property type="term" value="C:membrane"/>
    <property type="evidence" value="ECO:0007669"/>
    <property type="project" value="UniProtKB-SubCell"/>
</dbReference>
<feature type="signal peptide" evidence="15">
    <location>
        <begin position="1"/>
        <end position="19"/>
    </location>
</feature>
<evidence type="ECO:0000256" key="7">
    <source>
        <dbReference type="ARBA" id="ARBA00022723"/>
    </source>
</evidence>
<evidence type="ECO:0000313" key="17">
    <source>
        <dbReference type="EMBL" id="CAD8483353.1"/>
    </source>
</evidence>
<keyword evidence="3" id="KW-0150">Chloroplast</keyword>
<keyword evidence="11" id="KW-0408">Iron</keyword>
<dbReference type="InterPro" id="IPR036922">
    <property type="entry name" value="Rieske_2Fe-2S_sf"/>
</dbReference>
<organism evidence="17">
    <name type="scientific">Hanusia phi</name>
    <dbReference type="NCBI Taxonomy" id="3032"/>
    <lineage>
        <taxon>Eukaryota</taxon>
        <taxon>Cryptophyceae</taxon>
        <taxon>Pyrenomonadales</taxon>
        <taxon>Geminigeraceae</taxon>
        <taxon>Hanusia</taxon>
    </lineage>
</organism>
<dbReference type="SUPFAM" id="SSF55961">
    <property type="entry name" value="Bet v1-like"/>
    <property type="match status" value="1"/>
</dbReference>
<dbReference type="InterPro" id="IPR013626">
    <property type="entry name" value="PaO"/>
</dbReference>
<keyword evidence="13 14" id="KW-0472">Membrane</keyword>
<evidence type="ECO:0000256" key="10">
    <source>
        <dbReference type="ARBA" id="ARBA00023002"/>
    </source>
</evidence>
<evidence type="ECO:0000256" key="4">
    <source>
        <dbReference type="ARBA" id="ARBA00022640"/>
    </source>
</evidence>
<proteinExistence type="predicted"/>
<keyword evidence="5 14" id="KW-0812">Transmembrane</keyword>
<reference evidence="17" key="1">
    <citation type="submission" date="2021-01" db="EMBL/GenBank/DDBJ databases">
        <authorList>
            <person name="Corre E."/>
            <person name="Pelletier E."/>
            <person name="Niang G."/>
            <person name="Scheremetjew M."/>
            <person name="Finn R."/>
            <person name="Kale V."/>
            <person name="Holt S."/>
            <person name="Cochrane G."/>
            <person name="Meng A."/>
            <person name="Brown T."/>
            <person name="Cohen L."/>
        </authorList>
    </citation>
    <scope>NUCLEOTIDE SEQUENCE</scope>
    <source>
        <strain evidence="17">CCMP325</strain>
    </source>
</reference>
<dbReference type="PANTHER" id="PTHR21266">
    <property type="entry name" value="IRON-SULFUR DOMAIN CONTAINING PROTEIN"/>
    <property type="match status" value="1"/>
</dbReference>
<name>A0A7S0HI39_9CRYP</name>
<evidence type="ECO:0000256" key="11">
    <source>
        <dbReference type="ARBA" id="ARBA00023004"/>
    </source>
</evidence>
<feature type="transmembrane region" description="Helical" evidence="14">
    <location>
        <begin position="489"/>
        <end position="518"/>
    </location>
</feature>
<dbReference type="EMBL" id="HBEO01014764">
    <property type="protein sequence ID" value="CAD8483353.1"/>
    <property type="molecule type" value="Transcribed_RNA"/>
</dbReference>
<gene>
    <name evidence="17" type="ORF">HPHI1048_LOCUS10046</name>
</gene>
<dbReference type="GO" id="GO:0010277">
    <property type="term" value="F:chlorophyllide a oxygenase activity"/>
    <property type="evidence" value="ECO:0007669"/>
    <property type="project" value="InterPro"/>
</dbReference>
<keyword evidence="12" id="KW-0411">Iron-sulfur</keyword>
<dbReference type="GO" id="GO:0051537">
    <property type="term" value="F:2 iron, 2 sulfur cluster binding"/>
    <property type="evidence" value="ECO:0007669"/>
    <property type="project" value="UniProtKB-KW"/>
</dbReference>
<dbReference type="PANTHER" id="PTHR21266:SF32">
    <property type="entry name" value="CHOLESTEROL 7-DESATURASE NVD"/>
    <property type="match status" value="1"/>
</dbReference>
<comment type="subcellular location">
    <subcellularLocation>
        <location evidence="2">Membrane</location>
    </subcellularLocation>
    <subcellularLocation>
        <location evidence="1">Plastid</location>
        <location evidence="1">Chloroplast</location>
    </subcellularLocation>
</comment>
<evidence type="ECO:0000259" key="16">
    <source>
        <dbReference type="PROSITE" id="PS51296"/>
    </source>
</evidence>
<evidence type="ECO:0000256" key="1">
    <source>
        <dbReference type="ARBA" id="ARBA00004229"/>
    </source>
</evidence>
<evidence type="ECO:0000256" key="9">
    <source>
        <dbReference type="ARBA" id="ARBA00022989"/>
    </source>
</evidence>
<evidence type="ECO:0000256" key="3">
    <source>
        <dbReference type="ARBA" id="ARBA00022528"/>
    </source>
</evidence>
<keyword evidence="9 14" id="KW-1133">Transmembrane helix</keyword>
<evidence type="ECO:0000256" key="2">
    <source>
        <dbReference type="ARBA" id="ARBA00004370"/>
    </source>
</evidence>
<dbReference type="Gene3D" id="2.102.10.10">
    <property type="entry name" value="Rieske [2Fe-2S] iron-sulphur domain"/>
    <property type="match status" value="1"/>
</dbReference>